<feature type="region of interest" description="Disordered" evidence="6">
    <location>
        <begin position="1"/>
        <end position="61"/>
    </location>
</feature>
<evidence type="ECO:0000256" key="2">
    <source>
        <dbReference type="ARBA" id="ARBA00007812"/>
    </source>
</evidence>
<organism evidence="7">
    <name type="scientific">Oryza meridionalis</name>
    <dbReference type="NCBI Taxonomy" id="40149"/>
    <lineage>
        <taxon>Eukaryota</taxon>
        <taxon>Viridiplantae</taxon>
        <taxon>Streptophyta</taxon>
        <taxon>Embryophyta</taxon>
        <taxon>Tracheophyta</taxon>
        <taxon>Spermatophyta</taxon>
        <taxon>Magnoliopsida</taxon>
        <taxon>Liliopsida</taxon>
        <taxon>Poales</taxon>
        <taxon>Poaceae</taxon>
        <taxon>BOP clade</taxon>
        <taxon>Oryzoideae</taxon>
        <taxon>Oryzeae</taxon>
        <taxon>Oryzinae</taxon>
        <taxon>Oryza</taxon>
    </lineage>
</organism>
<comment type="cofactor">
    <cofactor evidence="1">
        <name>thiamine diphosphate</name>
        <dbReference type="ChEBI" id="CHEBI:58937"/>
    </cofactor>
</comment>
<protein>
    <submittedName>
        <fullName evidence="7">Uncharacterized protein</fullName>
    </submittedName>
</protein>
<comment type="similarity">
    <text evidence="2">Belongs to the TPP enzyme family.</text>
</comment>
<dbReference type="Proteomes" id="UP000008021">
    <property type="component" value="Chromosome 1"/>
</dbReference>
<evidence type="ECO:0000256" key="5">
    <source>
        <dbReference type="ARBA" id="ARBA00023052"/>
    </source>
</evidence>
<accession>A0A0E0C0J3</accession>
<keyword evidence="5" id="KW-0786">Thiamine pyrophosphate</keyword>
<keyword evidence="8" id="KW-1185">Reference proteome</keyword>
<evidence type="ECO:0000256" key="4">
    <source>
        <dbReference type="ARBA" id="ARBA00022842"/>
    </source>
</evidence>
<dbReference type="GO" id="GO:0004737">
    <property type="term" value="F:pyruvate decarboxylase activity"/>
    <property type="evidence" value="ECO:0007669"/>
    <property type="project" value="TreeGrafter"/>
</dbReference>
<dbReference type="PANTHER" id="PTHR43452">
    <property type="entry name" value="PYRUVATE DECARBOXYLASE"/>
    <property type="match status" value="1"/>
</dbReference>
<dbReference type="GO" id="GO:0000949">
    <property type="term" value="P:aromatic amino acid family catabolic process to alcohol via Ehrlich pathway"/>
    <property type="evidence" value="ECO:0007669"/>
    <property type="project" value="TreeGrafter"/>
</dbReference>
<dbReference type="InterPro" id="IPR012110">
    <property type="entry name" value="PDC/IPDC-like"/>
</dbReference>
<dbReference type="eggNOG" id="KOG1184">
    <property type="taxonomic scope" value="Eukaryota"/>
</dbReference>
<name>A0A0E0C0J3_9ORYZ</name>
<evidence type="ECO:0000256" key="3">
    <source>
        <dbReference type="ARBA" id="ARBA00022723"/>
    </source>
</evidence>
<keyword evidence="4" id="KW-0460">Magnesium</keyword>
<evidence type="ECO:0000256" key="6">
    <source>
        <dbReference type="SAM" id="MobiDB-lite"/>
    </source>
</evidence>
<evidence type="ECO:0000313" key="7">
    <source>
        <dbReference type="EnsemblPlants" id="OMERI01G10750.1"/>
    </source>
</evidence>
<dbReference type="EnsemblPlants" id="OMERI01G10750.1">
    <property type="protein sequence ID" value="OMERI01G10750.1"/>
    <property type="gene ID" value="OMERI01G10750"/>
</dbReference>
<evidence type="ECO:0000256" key="1">
    <source>
        <dbReference type="ARBA" id="ARBA00001964"/>
    </source>
</evidence>
<reference evidence="7" key="1">
    <citation type="submission" date="2015-04" db="UniProtKB">
        <authorList>
            <consortium name="EnsemblPlants"/>
        </authorList>
    </citation>
    <scope>IDENTIFICATION</scope>
</reference>
<dbReference type="PANTHER" id="PTHR43452:SF6">
    <property type="entry name" value="PYRUVATE DECARBOXYLASE 2"/>
    <property type="match status" value="1"/>
</dbReference>
<reference evidence="7" key="2">
    <citation type="submission" date="2018-05" db="EMBL/GenBank/DDBJ databases">
        <title>OmerRS3 (Oryza meridionalis Reference Sequence Version 3).</title>
        <authorList>
            <person name="Zhang J."/>
            <person name="Kudrna D."/>
            <person name="Lee S."/>
            <person name="Talag J."/>
            <person name="Welchert J."/>
            <person name="Wing R.A."/>
        </authorList>
    </citation>
    <scope>NUCLEOTIDE SEQUENCE [LARGE SCALE GENOMIC DNA]</scope>
    <source>
        <strain evidence="7">cv. OR44</strain>
    </source>
</reference>
<keyword evidence="3" id="KW-0479">Metal-binding</keyword>
<proteinExistence type="inferred from homology"/>
<dbReference type="Gramene" id="OMERI01G10750.1">
    <property type="protein sequence ID" value="OMERI01G10750.1"/>
    <property type="gene ID" value="OMERI01G10750"/>
</dbReference>
<dbReference type="GO" id="GO:0046872">
    <property type="term" value="F:metal ion binding"/>
    <property type="evidence" value="ECO:0007669"/>
    <property type="project" value="UniProtKB-KW"/>
</dbReference>
<dbReference type="AlphaFoldDB" id="A0A0E0C0J3"/>
<evidence type="ECO:0000313" key="8">
    <source>
        <dbReference type="Proteomes" id="UP000008021"/>
    </source>
</evidence>
<dbReference type="HOGENOM" id="CLU_1404463_0_0_1"/>
<dbReference type="GO" id="GO:0005829">
    <property type="term" value="C:cytosol"/>
    <property type="evidence" value="ECO:0007669"/>
    <property type="project" value="TreeGrafter"/>
</dbReference>
<dbReference type="STRING" id="40149.A0A0E0C0J3"/>
<sequence>MRRMCRQPHRWQQCQLPESEHKRTTAGSEIEPPAAWIRAAAASKEGRPGESEEKDDSGGAEIRVLSSTRSSSGSDRTWSHGPMDTTIGSASSNAASLPLIPISATVPMEATLGRHHAQRRAEVEARDVFTASGDFNLTLLNELEAQAVGERLIGCCKELNPADGDHGEVIGAELTSRRAGLRKGEGEEGNVAEF</sequence>